<evidence type="ECO:0000256" key="1">
    <source>
        <dbReference type="ARBA" id="ARBA00022450"/>
    </source>
</evidence>
<dbReference type="Gene3D" id="1.10.1200.10">
    <property type="entry name" value="ACP-like"/>
    <property type="match status" value="1"/>
</dbReference>
<dbReference type="SUPFAM" id="SSF52151">
    <property type="entry name" value="FabD/lysophospholipase-like"/>
    <property type="match status" value="1"/>
</dbReference>
<sequence>MTATAGNDEDMQTAVAVIGMAARIPGVADIDEFWAALVAGRDLTTRLDSGRTYGVVAGTGWFDAAFFGVAPRDAQVLDPQNRVFLECTWEALEHAGYDPNTYPGAIGVYAGSGETDHFAVLRSQRQRFPDMTDEQLRLAASRDFLTSRVAYTLNLRGPAVTVYTACSTSLVAVHLACQALLAGDCDIALAGGVSLRGTAGDTEDVDLVSPGGCCRPFDADADGMVGADGAGIVVLKRLPDALADGDHVDAVLRGSALSNDGSGKVGFTAPSVPGQVAAISSAYLLAGVPPDTIGYVEAHGTGTTIGDAIEVRALSEVFGPGSPQRCVLGSVKSNIGHSDTAAGVIGLIKVVLSLRHGLIPGTAHFRRPNPHLDLAAGPFVVTREATPWPVGNGPRRAGVNATGIGGTNAHVLVEEAPTAPLPPDDDRYHLLPLSARTASALVESAARLRDRLRRDPVVIADAAWTLQTGRAAFAHRAFVVCRDRDEAVRGLTGLAEHAQAPVNPATGTPHVAFLFPGEWGGHVGMARELYVQEPVFRAVIDDCAARAAADLGLDLRQVLYPEPGAEAEAQARLTTMTVCQPALFAVQHAMAELWGSRGLSPHSVLGYSLGGYGAAVSAGVLTMDDALSLVLTRGRLLDRLPESALLAVPLPEADLLPMLADDMAIAAVDGPRQCVVSGPTAGVEQLLQRLAGLREDARRLPIASAAHSVLVDDIIDEYADAVASVQLRPPRLPWISDRTGAPVVASDACDPAYWVAHLRHTVRFSDALETLLAGSAGILLEVGPGHALGNLARQHPGCGPGRTIVRSLPDAAERAGGAAESLRATGVLWQAGRPVRWSALHHGRPPQRVPLSTYPFQRERFAVDDPAPVVAAHTPPSAAEPVSGHDADRAATDPRTPVEKAIAEVWRAVLRVQHVGIDDNFFELGGHSLHATRVLARLGQVLGADAPRLTIMDVFDHATIRELAALVSGSDPREGAGSDDLRRTSRE</sequence>
<dbReference type="EMBL" id="JAJVCN010000001">
    <property type="protein sequence ID" value="MCE7004693.1"/>
    <property type="molecule type" value="Genomic_DNA"/>
</dbReference>
<dbReference type="SMART" id="SM00825">
    <property type="entry name" value="PKS_KS"/>
    <property type="match status" value="1"/>
</dbReference>
<dbReference type="InterPro" id="IPR020806">
    <property type="entry name" value="PKS_PP-bd"/>
</dbReference>
<dbReference type="InterPro" id="IPR016036">
    <property type="entry name" value="Malonyl_transacylase_ACP-bd"/>
</dbReference>
<feature type="region of interest" description="Disordered" evidence="5">
    <location>
        <begin position="874"/>
        <end position="894"/>
    </location>
</feature>
<keyword evidence="2" id="KW-0597">Phosphoprotein</keyword>
<dbReference type="SMART" id="SM00827">
    <property type="entry name" value="PKS_AT"/>
    <property type="match status" value="1"/>
</dbReference>
<dbReference type="InterPro" id="IPR014031">
    <property type="entry name" value="Ketoacyl_synth_C"/>
</dbReference>
<evidence type="ECO:0000259" key="6">
    <source>
        <dbReference type="PROSITE" id="PS50075"/>
    </source>
</evidence>
<dbReference type="InterPro" id="IPR006162">
    <property type="entry name" value="Ppantetheine_attach_site"/>
</dbReference>
<organism evidence="8 9">
    <name type="scientific">Kibdelosporangium philippinense</name>
    <dbReference type="NCBI Taxonomy" id="211113"/>
    <lineage>
        <taxon>Bacteria</taxon>
        <taxon>Bacillati</taxon>
        <taxon>Actinomycetota</taxon>
        <taxon>Actinomycetes</taxon>
        <taxon>Pseudonocardiales</taxon>
        <taxon>Pseudonocardiaceae</taxon>
        <taxon>Kibdelosporangium</taxon>
    </lineage>
</organism>
<dbReference type="InterPro" id="IPR016039">
    <property type="entry name" value="Thiolase-like"/>
</dbReference>
<evidence type="ECO:0000313" key="9">
    <source>
        <dbReference type="Proteomes" id="UP001521150"/>
    </source>
</evidence>
<dbReference type="Pfam" id="PF00550">
    <property type="entry name" value="PP-binding"/>
    <property type="match status" value="1"/>
</dbReference>
<accession>A0ABS8ZCF4</accession>
<keyword evidence="9" id="KW-1185">Reference proteome</keyword>
<gene>
    <name evidence="8" type="ORF">LWC34_17955</name>
</gene>
<dbReference type="Gene3D" id="3.30.70.3290">
    <property type="match status" value="1"/>
</dbReference>
<dbReference type="InterPro" id="IPR001227">
    <property type="entry name" value="Ac_transferase_dom_sf"/>
</dbReference>
<protein>
    <submittedName>
        <fullName evidence="8">Acyltransferase domain-containing protein</fullName>
    </submittedName>
</protein>
<dbReference type="InterPro" id="IPR032821">
    <property type="entry name" value="PKS_assoc"/>
</dbReference>
<dbReference type="InterPro" id="IPR018201">
    <property type="entry name" value="Ketoacyl_synth_AS"/>
</dbReference>
<dbReference type="InterPro" id="IPR020841">
    <property type="entry name" value="PKS_Beta-ketoAc_synthase_dom"/>
</dbReference>
<dbReference type="Gene3D" id="3.40.366.10">
    <property type="entry name" value="Malonyl-Coenzyme A Acyl Carrier Protein, domain 2"/>
    <property type="match status" value="1"/>
</dbReference>
<evidence type="ECO:0000313" key="8">
    <source>
        <dbReference type="EMBL" id="MCE7004693.1"/>
    </source>
</evidence>
<dbReference type="InterPro" id="IPR036736">
    <property type="entry name" value="ACP-like_sf"/>
</dbReference>
<dbReference type="Pfam" id="PF02801">
    <property type="entry name" value="Ketoacyl-synt_C"/>
    <property type="match status" value="1"/>
</dbReference>
<dbReference type="Gene3D" id="3.40.47.10">
    <property type="match status" value="1"/>
</dbReference>
<dbReference type="PROSITE" id="PS00012">
    <property type="entry name" value="PHOSPHOPANTETHEINE"/>
    <property type="match status" value="1"/>
</dbReference>
<dbReference type="PANTHER" id="PTHR43775">
    <property type="entry name" value="FATTY ACID SYNTHASE"/>
    <property type="match status" value="1"/>
</dbReference>
<dbReference type="SUPFAM" id="SSF55048">
    <property type="entry name" value="Probable ACP-binding domain of malonyl-CoA ACP transacylase"/>
    <property type="match status" value="1"/>
</dbReference>
<dbReference type="InterPro" id="IPR016035">
    <property type="entry name" value="Acyl_Trfase/lysoPLipase"/>
</dbReference>
<evidence type="ECO:0000256" key="3">
    <source>
        <dbReference type="ARBA" id="ARBA00022679"/>
    </source>
</evidence>
<dbReference type="InterPro" id="IPR014030">
    <property type="entry name" value="Ketoacyl_synth_N"/>
</dbReference>
<dbReference type="Pfam" id="PF00109">
    <property type="entry name" value="ketoacyl-synt"/>
    <property type="match status" value="1"/>
</dbReference>
<dbReference type="SMART" id="SM00823">
    <property type="entry name" value="PKS_PP"/>
    <property type="match status" value="1"/>
</dbReference>
<dbReference type="GO" id="GO:0016746">
    <property type="term" value="F:acyltransferase activity"/>
    <property type="evidence" value="ECO:0007669"/>
    <property type="project" value="UniProtKB-KW"/>
</dbReference>
<evidence type="ECO:0000259" key="7">
    <source>
        <dbReference type="PROSITE" id="PS52004"/>
    </source>
</evidence>
<dbReference type="PANTHER" id="PTHR43775:SF51">
    <property type="entry name" value="INACTIVE PHENOLPHTHIOCEROL SYNTHESIS POLYKETIDE SYNTHASE TYPE I PKS1-RELATED"/>
    <property type="match status" value="1"/>
</dbReference>
<dbReference type="SUPFAM" id="SSF47336">
    <property type="entry name" value="ACP-like"/>
    <property type="match status" value="1"/>
</dbReference>
<dbReference type="InterPro" id="IPR014043">
    <property type="entry name" value="Acyl_transferase_dom"/>
</dbReference>
<dbReference type="SUPFAM" id="SSF53901">
    <property type="entry name" value="Thiolase-like"/>
    <property type="match status" value="1"/>
</dbReference>
<feature type="compositionally biased region" description="Basic and acidic residues" evidence="5">
    <location>
        <begin position="883"/>
        <end position="894"/>
    </location>
</feature>
<dbReference type="RefSeq" id="WP_233726180.1">
    <property type="nucleotide sequence ID" value="NZ_JAJVCN010000001.1"/>
</dbReference>
<reference evidence="8 9" key="1">
    <citation type="submission" date="2021-12" db="EMBL/GenBank/DDBJ databases">
        <title>Genome sequence of Kibdelosporangium philippinense ATCC 49844.</title>
        <authorList>
            <person name="Fedorov E.A."/>
            <person name="Omeragic M."/>
            <person name="Shalygina K.F."/>
            <person name="Maclea K.S."/>
        </authorList>
    </citation>
    <scope>NUCLEOTIDE SEQUENCE [LARGE SCALE GENOMIC DNA]</scope>
    <source>
        <strain evidence="8 9">ATCC 49844</strain>
    </source>
</reference>
<dbReference type="Pfam" id="PF00698">
    <property type="entry name" value="Acyl_transf_1"/>
    <property type="match status" value="1"/>
</dbReference>
<keyword evidence="1" id="KW-0596">Phosphopantetheine</keyword>
<keyword evidence="4 8" id="KW-0012">Acyltransferase</keyword>
<feature type="domain" description="Ketosynthase family 3 (KS3)" evidence="7">
    <location>
        <begin position="12"/>
        <end position="415"/>
    </location>
</feature>
<dbReference type="InterPro" id="IPR009081">
    <property type="entry name" value="PP-bd_ACP"/>
</dbReference>
<dbReference type="Gene3D" id="3.30.70.250">
    <property type="entry name" value="Malonyl-CoA ACP transacylase, ACP-binding"/>
    <property type="match status" value="1"/>
</dbReference>
<dbReference type="InterPro" id="IPR050091">
    <property type="entry name" value="PKS_NRPS_Biosynth_Enz"/>
</dbReference>
<dbReference type="PROSITE" id="PS52004">
    <property type="entry name" value="KS3_2"/>
    <property type="match status" value="1"/>
</dbReference>
<dbReference type="PROSITE" id="PS00606">
    <property type="entry name" value="KS3_1"/>
    <property type="match status" value="1"/>
</dbReference>
<proteinExistence type="predicted"/>
<dbReference type="CDD" id="cd00833">
    <property type="entry name" value="PKS"/>
    <property type="match status" value="1"/>
</dbReference>
<evidence type="ECO:0000256" key="2">
    <source>
        <dbReference type="ARBA" id="ARBA00022553"/>
    </source>
</evidence>
<keyword evidence="3" id="KW-0808">Transferase</keyword>
<dbReference type="Pfam" id="PF16197">
    <property type="entry name" value="KAsynt_C_assoc"/>
    <property type="match status" value="1"/>
</dbReference>
<evidence type="ECO:0000256" key="5">
    <source>
        <dbReference type="SAM" id="MobiDB-lite"/>
    </source>
</evidence>
<comment type="caution">
    <text evidence="8">The sequence shown here is derived from an EMBL/GenBank/DDBJ whole genome shotgun (WGS) entry which is preliminary data.</text>
</comment>
<dbReference type="PROSITE" id="PS50075">
    <property type="entry name" value="CARRIER"/>
    <property type="match status" value="1"/>
</dbReference>
<evidence type="ECO:0000256" key="4">
    <source>
        <dbReference type="ARBA" id="ARBA00023315"/>
    </source>
</evidence>
<name>A0ABS8ZCF4_9PSEU</name>
<dbReference type="Proteomes" id="UP001521150">
    <property type="component" value="Unassembled WGS sequence"/>
</dbReference>
<feature type="domain" description="Carrier" evidence="6">
    <location>
        <begin position="893"/>
        <end position="971"/>
    </location>
</feature>